<dbReference type="InterPro" id="IPR013783">
    <property type="entry name" value="Ig-like_fold"/>
</dbReference>
<dbReference type="PANTHER" id="PTHR23210">
    <property type="entry name" value="ACTIVATING TRANSCRIPTION FACTOR 7 INTERACTING PROTEIN"/>
    <property type="match status" value="1"/>
</dbReference>
<name>A0A8B6DGC3_MYTGA</name>
<feature type="compositionally biased region" description="Polar residues" evidence="2">
    <location>
        <begin position="1112"/>
        <end position="1125"/>
    </location>
</feature>
<keyword evidence="1" id="KW-0175">Coiled coil</keyword>
<feature type="region of interest" description="Disordered" evidence="2">
    <location>
        <begin position="431"/>
        <end position="451"/>
    </location>
</feature>
<dbReference type="InterPro" id="IPR036116">
    <property type="entry name" value="FN3_sf"/>
</dbReference>
<dbReference type="InterPro" id="IPR026085">
    <property type="entry name" value="ATF7-int"/>
</dbReference>
<feature type="compositionally biased region" description="Basic and acidic residues" evidence="2">
    <location>
        <begin position="510"/>
        <end position="519"/>
    </location>
</feature>
<dbReference type="CDD" id="cd00063">
    <property type="entry name" value="FN3"/>
    <property type="match status" value="1"/>
</dbReference>
<feature type="compositionally biased region" description="Polar residues" evidence="2">
    <location>
        <begin position="347"/>
        <end position="361"/>
    </location>
</feature>
<feature type="region of interest" description="Disordered" evidence="2">
    <location>
        <begin position="1102"/>
        <end position="1167"/>
    </location>
</feature>
<feature type="region of interest" description="Disordered" evidence="2">
    <location>
        <begin position="468"/>
        <end position="680"/>
    </location>
</feature>
<dbReference type="PROSITE" id="PS50853">
    <property type="entry name" value="FN3"/>
    <property type="match status" value="1"/>
</dbReference>
<evidence type="ECO:0000313" key="5">
    <source>
        <dbReference type="Proteomes" id="UP000596742"/>
    </source>
</evidence>
<dbReference type="SUPFAM" id="SSF49265">
    <property type="entry name" value="Fibronectin type III"/>
    <property type="match status" value="1"/>
</dbReference>
<proteinExistence type="predicted"/>
<dbReference type="AlphaFoldDB" id="A0A8B6DGC3"/>
<feature type="compositionally biased region" description="Basic and acidic residues" evidence="2">
    <location>
        <begin position="552"/>
        <end position="589"/>
    </location>
</feature>
<reference evidence="4" key="1">
    <citation type="submission" date="2018-11" db="EMBL/GenBank/DDBJ databases">
        <authorList>
            <person name="Alioto T."/>
            <person name="Alioto T."/>
        </authorList>
    </citation>
    <scope>NUCLEOTIDE SEQUENCE</scope>
</reference>
<feature type="compositionally biased region" description="Basic and acidic residues" evidence="2">
    <location>
        <begin position="597"/>
        <end position="607"/>
    </location>
</feature>
<feature type="compositionally biased region" description="Acidic residues" evidence="2">
    <location>
        <begin position="647"/>
        <end position="664"/>
    </location>
</feature>
<dbReference type="EMBL" id="UYJE01003500">
    <property type="protein sequence ID" value="VDI19814.1"/>
    <property type="molecule type" value="Genomic_DNA"/>
</dbReference>
<dbReference type="InterPro" id="IPR056565">
    <property type="entry name" value="Fn3_ATF7IP"/>
</dbReference>
<feature type="compositionally biased region" description="Basic and acidic residues" evidence="2">
    <location>
        <begin position="431"/>
        <end position="441"/>
    </location>
</feature>
<comment type="caution">
    <text evidence="4">The sequence shown here is derived from an EMBL/GenBank/DDBJ whole genome shotgun (WGS) entry which is preliminary data.</text>
</comment>
<dbReference type="Gene3D" id="2.60.40.10">
    <property type="entry name" value="Immunoglobulins"/>
    <property type="match status" value="1"/>
</dbReference>
<sequence>MAMPASDSTCDSTSQPKDYMQALDEADPNNEFNRNFNQSLLGLKALNSQTGHDLDFSEYLSLKMEKKEDDLVILDDTPTILQKNGNDLDLLSMPKKFTINDSIRNSFKDIMTNVKNVKLKPQDNSNDANSLGNLLAQTKSIGLESRNKCNIIKNSNSQNGMTEKHLGNNLFENLKDIQGTQETSDKVLNNSSVKTVDTNSNPDVIELDDSIEDELLKCNGDSQSQTKNSEDDLDKKEEDKLLQMEVDMDLDSKGNTADLKEENKLLELDNENSNHSVTSVKSNHSITSVKSNQSVKSNHSINSNHSMKSNHSVKSEASVKSIDSDKSVKSILSVKSVNSDKSEKSNHSIISETSVHSISSVHNKKKDDISIQSDSSNHSHNSDISEPSNTNHSLNSEISVKSNSSTKSDISIHNGKPEVYISSSKLDIHNESSSHSIKSDSNDQSTCKVVEPESKCDKLTKVENDLTNDDVTKSVRSEKDTDSQDDTKEMDVLEPSEDSQDAKSMASSISDDKEEKMDIDSDEEKDDALSSAKNSSDSKDTSDNEQCSIKSESCDSDLKSNNKGSEKCKIEENENDTKSDGSDRKRPAESEDSGSPEPKKSRLDEVIGKLGTQIGIPLDKVKAMEELSDTDASHLDSEVTESKSEETETSSDTDVDEEDDDDDVAEMKTPVKSPKKSRRVSRKELSMLVKAKVMLYLRTYRDETIKDLHRKIDDLQSSNEMWKNKARDLERKMLELTVLQQKHEKRKAKTAALRQISTKSIGVQVDENKVEKQPIASPTHTMSKGIAQQQSQNQTTPNKSGTKTPPRSSAPVVCQSPQGTQVPVMIQSPPAVTRQLIPITSNLTRPTYSVTTQSQIKQALSLPPQKTQILLSPTQKPPEPPIGQYPCNKTVKSLLDTSRQQQQIIVSNSTKAMLFPTSNNPKVGQVPQQFIMVTSTPSMPTKTNMVTAISNAARPSAKIIDLTDEEEKQIVSHVARTPSIPSVVSSIQSQGNVRNLTPQQAMLPQQNIIFNGPAGTRFVSPNQQPLQLVFNSGAQQIRPGSLLTVVTTPTSAGVRPPVISQQPNVGPPQLRAAQLVPLASLPRGTLPGTTMVTGAQQYNMMRTVRPPPPLQSAPSNQNNQQKSQLPPNPSQLVHPPPTQKQSHPAPLPVQDPPAIKPGEKPLAPKPTLKISRVSQGIVLSWNMTYIAKNHAEIQSYQLFAYQETAAPSTPSLWKKVGDVKALPLPMACTLTQFQEGNRYHFAVRPVDTHGRPGPFSEPSSIHLMPMK</sequence>
<feature type="compositionally biased region" description="Low complexity" evidence="2">
    <location>
        <begin position="370"/>
        <end position="385"/>
    </location>
</feature>
<feature type="coiled-coil region" evidence="1">
    <location>
        <begin position="705"/>
        <end position="746"/>
    </location>
</feature>
<feature type="compositionally biased region" description="Pro residues" evidence="2">
    <location>
        <begin position="1126"/>
        <end position="1138"/>
    </location>
</feature>
<feature type="domain" description="Fibronectin type-III" evidence="3">
    <location>
        <begin position="1160"/>
        <end position="1266"/>
    </location>
</feature>
<protein>
    <recommendedName>
        <fullName evidence="3">Fibronectin type-III domain-containing protein</fullName>
    </recommendedName>
</protein>
<dbReference type="GO" id="GO:0003712">
    <property type="term" value="F:transcription coregulator activity"/>
    <property type="evidence" value="ECO:0007669"/>
    <property type="project" value="TreeGrafter"/>
</dbReference>
<feature type="compositionally biased region" description="Polar residues" evidence="2">
    <location>
        <begin position="386"/>
        <end position="411"/>
    </location>
</feature>
<dbReference type="Pfam" id="PF16794">
    <property type="entry name" value="fn3_4"/>
    <property type="match status" value="1"/>
</dbReference>
<dbReference type="Proteomes" id="UP000596742">
    <property type="component" value="Unassembled WGS sequence"/>
</dbReference>
<feature type="compositionally biased region" description="Pro residues" evidence="2">
    <location>
        <begin position="1145"/>
        <end position="1155"/>
    </location>
</feature>
<dbReference type="GO" id="GO:0005634">
    <property type="term" value="C:nucleus"/>
    <property type="evidence" value="ECO:0007669"/>
    <property type="project" value="TreeGrafter"/>
</dbReference>
<organism evidence="4 5">
    <name type="scientific">Mytilus galloprovincialis</name>
    <name type="common">Mediterranean mussel</name>
    <dbReference type="NCBI Taxonomy" id="29158"/>
    <lineage>
        <taxon>Eukaryota</taxon>
        <taxon>Metazoa</taxon>
        <taxon>Spiralia</taxon>
        <taxon>Lophotrochozoa</taxon>
        <taxon>Mollusca</taxon>
        <taxon>Bivalvia</taxon>
        <taxon>Autobranchia</taxon>
        <taxon>Pteriomorphia</taxon>
        <taxon>Mytilida</taxon>
        <taxon>Mytiloidea</taxon>
        <taxon>Mytilidae</taxon>
        <taxon>Mytilinae</taxon>
        <taxon>Mytilus</taxon>
    </lineage>
</organism>
<feature type="region of interest" description="Disordered" evidence="2">
    <location>
        <begin position="337"/>
        <end position="414"/>
    </location>
</feature>
<dbReference type="InterPro" id="IPR003961">
    <property type="entry name" value="FN3_dom"/>
</dbReference>
<evidence type="ECO:0000313" key="4">
    <source>
        <dbReference type="EMBL" id="VDI19814.1"/>
    </source>
</evidence>
<feature type="region of interest" description="Disordered" evidence="2">
    <location>
        <begin position="265"/>
        <end position="325"/>
    </location>
</feature>
<evidence type="ECO:0000256" key="2">
    <source>
        <dbReference type="SAM" id="MobiDB-lite"/>
    </source>
</evidence>
<dbReference type="PANTHER" id="PTHR23210:SF26">
    <property type="entry name" value="ACTIVATING TRANSCRIPTION FACTOR 7-INTERACTING PROTEIN 1"/>
    <property type="match status" value="1"/>
</dbReference>
<feature type="compositionally biased region" description="Basic and acidic residues" evidence="2">
    <location>
        <begin position="468"/>
        <end position="491"/>
    </location>
</feature>
<feature type="region of interest" description="Disordered" evidence="2">
    <location>
        <begin position="1247"/>
        <end position="1267"/>
    </location>
</feature>
<dbReference type="GO" id="GO:0005667">
    <property type="term" value="C:transcription regulator complex"/>
    <property type="evidence" value="ECO:0007669"/>
    <property type="project" value="TreeGrafter"/>
</dbReference>
<dbReference type="OrthoDB" id="2434995at2759"/>
<feature type="region of interest" description="Disordered" evidence="2">
    <location>
        <begin position="769"/>
        <end position="815"/>
    </location>
</feature>
<dbReference type="GO" id="GO:0006355">
    <property type="term" value="P:regulation of DNA-templated transcription"/>
    <property type="evidence" value="ECO:0007669"/>
    <property type="project" value="TreeGrafter"/>
</dbReference>
<feature type="compositionally biased region" description="Basic and acidic residues" evidence="2">
    <location>
        <begin position="619"/>
        <end position="646"/>
    </location>
</feature>
<evidence type="ECO:0000259" key="3">
    <source>
        <dbReference type="PROSITE" id="PS50853"/>
    </source>
</evidence>
<feature type="compositionally biased region" description="Polar residues" evidence="2">
    <location>
        <begin position="776"/>
        <end position="807"/>
    </location>
</feature>
<feature type="compositionally biased region" description="Polar residues" evidence="2">
    <location>
        <begin position="275"/>
        <end position="312"/>
    </location>
</feature>
<gene>
    <name evidence="4" type="ORF">MGAL_10B016528</name>
</gene>
<evidence type="ECO:0000256" key="1">
    <source>
        <dbReference type="SAM" id="Coils"/>
    </source>
</evidence>
<keyword evidence="5" id="KW-1185">Reference proteome</keyword>
<accession>A0A8B6DGC3</accession>